<feature type="region of interest" description="Disordered" evidence="1">
    <location>
        <begin position="150"/>
        <end position="182"/>
    </location>
</feature>
<evidence type="ECO:0000313" key="2">
    <source>
        <dbReference type="EMBL" id="ABF97241.1"/>
    </source>
</evidence>
<accession>Q10HU9</accession>
<organism evidence="2">
    <name type="scientific">Oryza sativa subsp. japonica</name>
    <name type="common">Rice</name>
    <dbReference type="NCBI Taxonomy" id="39947"/>
    <lineage>
        <taxon>Eukaryota</taxon>
        <taxon>Viridiplantae</taxon>
        <taxon>Streptophyta</taxon>
        <taxon>Embryophyta</taxon>
        <taxon>Tracheophyta</taxon>
        <taxon>Spermatophyta</taxon>
        <taxon>Magnoliopsida</taxon>
        <taxon>Liliopsida</taxon>
        <taxon>Poales</taxon>
        <taxon>Poaceae</taxon>
        <taxon>BOP clade</taxon>
        <taxon>Oryzoideae</taxon>
        <taxon>Oryzeae</taxon>
        <taxon>Oryzinae</taxon>
        <taxon>Oryza</taxon>
        <taxon>Oryza sativa</taxon>
    </lineage>
</organism>
<dbReference type="EMBL" id="DP000009">
    <property type="protein sequence ID" value="ABF97241.1"/>
    <property type="molecule type" value="Genomic_DNA"/>
</dbReference>
<proteinExistence type="predicted"/>
<evidence type="ECO:0000256" key="1">
    <source>
        <dbReference type="SAM" id="MobiDB-lite"/>
    </source>
</evidence>
<protein>
    <submittedName>
        <fullName evidence="2">Uncharacterized protein</fullName>
    </submittedName>
</protein>
<gene>
    <name evidence="2" type="ordered locus">LOC_Os03g37850</name>
</gene>
<name>Q10HU9_ORYSJ</name>
<feature type="region of interest" description="Disordered" evidence="1">
    <location>
        <begin position="23"/>
        <end position="89"/>
    </location>
</feature>
<sequence length="182" mass="19483">MGGTHFYILHINFKNKIQSGICQKSRNSGGGQQQDARYSGIRPRRGTGGSAAAEGGAEELQRPSTGDGGTRRSKVRQKGEPPAWHVHGDLHEQSFGARVGMVRAILDKIDGELVPRGLGGVIGVRWFPRRRWKHQTPMVEAQSVAGCGHAASGVARTAAVEPRRADDRDGGAKSGGRQRVDG</sequence>
<dbReference type="AlphaFoldDB" id="Q10HU9"/>
<reference evidence="2" key="1">
    <citation type="journal article" date="2005" name="Genome Res.">
        <title>Sequence, annotation, and analysis of synteny between rice chromosome 3 and diverged grass species.</title>
        <authorList>
            <consortium name="Rice Chromosome 3 Sequencing Consortium"/>
            <person name="Buell C.R."/>
            <person name="Yuan Q."/>
            <person name="Ouyang S."/>
            <person name="Liu J."/>
            <person name="Zhu W."/>
            <person name="Wang A."/>
            <person name="Maiti R."/>
            <person name="Haas B."/>
            <person name="Wortman J."/>
            <person name="Pertea M."/>
            <person name="Jones K.M."/>
            <person name="Kim M."/>
            <person name="Overton L."/>
            <person name="Tsitrin T."/>
            <person name="Fadrosh D."/>
            <person name="Bera J."/>
            <person name="Weaver B."/>
            <person name="Jin S."/>
            <person name="Johri S."/>
            <person name="Reardon M."/>
            <person name="Webb K."/>
            <person name="Hill J."/>
            <person name="Moffat K."/>
            <person name="Tallon L."/>
            <person name="Van Aken S."/>
            <person name="Lewis M."/>
            <person name="Utterback T."/>
            <person name="Feldblyum T."/>
            <person name="Zismann V."/>
            <person name="Iobst S."/>
            <person name="Hsiao J."/>
            <person name="de Vazeille A.R."/>
            <person name="Salzberg S.L."/>
            <person name="White O."/>
            <person name="Fraser C."/>
            <person name="Yu Y."/>
            <person name="Kim H."/>
            <person name="Rambo T."/>
            <person name="Currie J."/>
            <person name="Collura K."/>
            <person name="Kernodle-Thompson S."/>
            <person name="Wei F."/>
            <person name="Kudrna K."/>
            <person name="Ammiraju J.S."/>
            <person name="Luo M."/>
            <person name="Goicoechea J.L."/>
            <person name="Wing R.A."/>
            <person name="Henry D."/>
            <person name="Oates R."/>
            <person name="Palmer M."/>
            <person name="Pries G."/>
            <person name="Saski C."/>
            <person name="Simmons J."/>
            <person name="Soderlund C."/>
            <person name="Nelson W."/>
            <person name="de la Bastide M."/>
            <person name="Spiegel L."/>
            <person name="Nascimento L."/>
            <person name="Huang E."/>
            <person name="Preston R."/>
            <person name="Zutavern T."/>
            <person name="Palmer L."/>
            <person name="O'Shaughnessy A."/>
            <person name="Dike S."/>
            <person name="McCombie W.R."/>
            <person name="Minx P."/>
            <person name="Cordum H."/>
            <person name="Wilson R."/>
            <person name="Jin W."/>
            <person name="Lee H.R."/>
            <person name="Jiang J."/>
            <person name="Jackson S."/>
        </authorList>
    </citation>
    <scope>NUCLEOTIDE SEQUENCE [LARGE SCALE GENOMIC DNA]</scope>
</reference>
<reference evidence="2" key="2">
    <citation type="submission" date="2006-06" db="EMBL/GenBank/DDBJ databases">
        <authorList>
            <person name="Buell R."/>
            <person name="Wing R.A."/>
            <person name="McCombie W.A."/>
            <person name="Ouyang S."/>
        </authorList>
    </citation>
    <scope>NUCLEOTIDE SEQUENCE</scope>
</reference>
<feature type="compositionally biased region" description="Basic and acidic residues" evidence="1">
    <location>
        <begin position="161"/>
        <end position="171"/>
    </location>
</feature>